<feature type="transmembrane region" description="Helical" evidence="7">
    <location>
        <begin position="60"/>
        <end position="81"/>
    </location>
</feature>
<feature type="transmembrane region" description="Helical" evidence="7">
    <location>
        <begin position="12"/>
        <end position="29"/>
    </location>
</feature>
<dbReference type="AlphaFoldDB" id="A0A7X2H2M5"/>
<dbReference type="RefSeq" id="WP_154117207.1">
    <property type="nucleotide sequence ID" value="NZ_WJXB01000001.1"/>
</dbReference>
<evidence type="ECO:0000256" key="5">
    <source>
        <dbReference type="ARBA" id="ARBA00023136"/>
    </source>
</evidence>
<sequence>MEVKRNSGWAKVVGAAVLEVLWVIGLKHADTPWEWFITVIAIAASFSVMISASKTLPVGTVYSVFAGLGSAGTVLADILFFGEPFKLMKLMLVLLLLTGVIGLKMVTHDNTVKEVS</sequence>
<comment type="caution">
    <text evidence="8">The sequence shown here is derived from an EMBL/GenBank/DDBJ whole genome shotgun (WGS) entry which is preliminary data.</text>
</comment>
<dbReference type="PANTHER" id="PTHR30561">
    <property type="entry name" value="SMR FAMILY PROTON-DEPENDENT DRUG EFFLUX TRANSPORTER SUGE"/>
    <property type="match status" value="1"/>
</dbReference>
<protein>
    <submittedName>
        <fullName evidence="8">QacE family quaternary ammonium compound efflux SMR transporter</fullName>
    </submittedName>
</protein>
<keyword evidence="4 7" id="KW-1133">Transmembrane helix</keyword>
<comment type="subcellular location">
    <subcellularLocation>
        <location evidence="1 6">Cell membrane</location>
        <topology evidence="1 6">Multi-pass membrane protein</topology>
    </subcellularLocation>
</comment>
<dbReference type="GO" id="GO:0022857">
    <property type="term" value="F:transmembrane transporter activity"/>
    <property type="evidence" value="ECO:0007669"/>
    <property type="project" value="InterPro"/>
</dbReference>
<evidence type="ECO:0000256" key="7">
    <source>
        <dbReference type="SAM" id="Phobius"/>
    </source>
</evidence>
<comment type="similarity">
    <text evidence="6">Belongs to the drug/metabolite transporter (DMT) superfamily. Small multidrug resistance (SMR) (TC 2.A.7.1) family.</text>
</comment>
<feature type="transmembrane region" description="Helical" evidence="7">
    <location>
        <begin position="35"/>
        <end position="53"/>
    </location>
</feature>
<dbReference type="PANTHER" id="PTHR30561:SF7">
    <property type="entry name" value="GUANIDINIUM EFFLUX SYSTEM SUBUNIT GDNC-RELATED"/>
    <property type="match status" value="1"/>
</dbReference>
<evidence type="ECO:0000256" key="4">
    <source>
        <dbReference type="ARBA" id="ARBA00022989"/>
    </source>
</evidence>
<feature type="transmembrane region" description="Helical" evidence="7">
    <location>
        <begin position="87"/>
        <end position="106"/>
    </location>
</feature>
<dbReference type="Gene3D" id="1.10.3730.20">
    <property type="match status" value="1"/>
</dbReference>
<evidence type="ECO:0000256" key="2">
    <source>
        <dbReference type="ARBA" id="ARBA00022475"/>
    </source>
</evidence>
<proteinExistence type="inferred from homology"/>
<evidence type="ECO:0000256" key="6">
    <source>
        <dbReference type="RuleBase" id="RU003942"/>
    </source>
</evidence>
<keyword evidence="5 7" id="KW-0472">Membrane</keyword>
<name>A0A7X2H2M5_9BACL</name>
<dbReference type="InterPro" id="IPR045324">
    <property type="entry name" value="Small_multidrug_res"/>
</dbReference>
<dbReference type="GO" id="GO:0005886">
    <property type="term" value="C:plasma membrane"/>
    <property type="evidence" value="ECO:0007669"/>
    <property type="project" value="UniProtKB-SubCell"/>
</dbReference>
<gene>
    <name evidence="8" type="ORF">GJB61_04385</name>
</gene>
<evidence type="ECO:0000256" key="3">
    <source>
        <dbReference type="ARBA" id="ARBA00022692"/>
    </source>
</evidence>
<dbReference type="SUPFAM" id="SSF103481">
    <property type="entry name" value="Multidrug resistance efflux transporter EmrE"/>
    <property type="match status" value="1"/>
</dbReference>
<dbReference type="Pfam" id="PF00893">
    <property type="entry name" value="Multi_Drug_Res"/>
    <property type="match status" value="1"/>
</dbReference>
<dbReference type="EMBL" id="WJXB01000001">
    <property type="protein sequence ID" value="MRN52230.1"/>
    <property type="molecule type" value="Genomic_DNA"/>
</dbReference>
<dbReference type="InterPro" id="IPR037185">
    <property type="entry name" value="EmrE-like"/>
</dbReference>
<keyword evidence="3 6" id="KW-0812">Transmembrane</keyword>
<keyword evidence="2" id="KW-1003">Cell membrane</keyword>
<evidence type="ECO:0000313" key="9">
    <source>
        <dbReference type="Proteomes" id="UP000463051"/>
    </source>
</evidence>
<dbReference type="Proteomes" id="UP000463051">
    <property type="component" value="Unassembled WGS sequence"/>
</dbReference>
<reference evidence="8 9" key="1">
    <citation type="submission" date="2019-11" db="EMBL/GenBank/DDBJ databases">
        <title>Paenibacillus monticola sp. nov., a novel PGPR strain isolated from mountain sample in China.</title>
        <authorList>
            <person name="Zhao Q."/>
            <person name="Li H.-P."/>
            <person name="Zhang J.-L."/>
        </authorList>
    </citation>
    <scope>NUCLEOTIDE SEQUENCE [LARGE SCALE GENOMIC DNA]</scope>
    <source>
        <strain evidence="8 9">LC-T2</strain>
    </source>
</reference>
<evidence type="ECO:0000313" key="8">
    <source>
        <dbReference type="EMBL" id="MRN52230.1"/>
    </source>
</evidence>
<evidence type="ECO:0000256" key="1">
    <source>
        <dbReference type="ARBA" id="ARBA00004651"/>
    </source>
</evidence>
<keyword evidence="9" id="KW-1185">Reference proteome</keyword>
<dbReference type="InterPro" id="IPR000390">
    <property type="entry name" value="Small_drug/metabolite_transptr"/>
</dbReference>
<organism evidence="8 9">
    <name type="scientific">Paenibacillus monticola</name>
    <dbReference type="NCBI Taxonomy" id="2666075"/>
    <lineage>
        <taxon>Bacteria</taxon>
        <taxon>Bacillati</taxon>
        <taxon>Bacillota</taxon>
        <taxon>Bacilli</taxon>
        <taxon>Bacillales</taxon>
        <taxon>Paenibacillaceae</taxon>
        <taxon>Paenibacillus</taxon>
    </lineage>
</organism>
<accession>A0A7X2H2M5</accession>